<keyword evidence="1" id="KW-0732">Signal</keyword>
<sequence length="236" mass="26579">MKTRMHLLLALLIPINLAADLLMLPGRTDAPLCRRVQIDLAKFLTVTIESCEAECKEKLMYTYFGDKRYASAFNALVAKAVLDYRWFRFTDVCMTSFFTCILKSEGIAVGPKWVLGTECLCKASLLIDKLEPAEKPGPRAIKKGYSCALKDVISRFETNSWQIYNATVLEELSCDIEKDCACDMKGKKICKGDGSWNQDSVGRFVEALLRLSQFFRELYLCGRRAVTGQMASRSSC</sequence>
<dbReference type="EMBL" id="MCFI01000001">
    <property type="protein sequence ID" value="ORY87877.1"/>
    <property type="molecule type" value="Genomic_DNA"/>
</dbReference>
<organism evidence="2 3">
    <name type="scientific">Protomyces lactucae-debilis</name>
    <dbReference type="NCBI Taxonomy" id="2754530"/>
    <lineage>
        <taxon>Eukaryota</taxon>
        <taxon>Fungi</taxon>
        <taxon>Dikarya</taxon>
        <taxon>Ascomycota</taxon>
        <taxon>Taphrinomycotina</taxon>
        <taxon>Taphrinomycetes</taxon>
        <taxon>Taphrinales</taxon>
        <taxon>Protomycetaceae</taxon>
        <taxon>Protomyces</taxon>
    </lineage>
</organism>
<dbReference type="GeneID" id="63782704"/>
<feature type="chain" id="PRO_5013164032" description="Extracellular membrane protein CFEM domain-containing protein" evidence="1">
    <location>
        <begin position="19"/>
        <end position="236"/>
    </location>
</feature>
<reference evidence="2 3" key="1">
    <citation type="submission" date="2016-07" db="EMBL/GenBank/DDBJ databases">
        <title>Pervasive Adenine N6-methylation of Active Genes in Fungi.</title>
        <authorList>
            <consortium name="DOE Joint Genome Institute"/>
            <person name="Mondo S.J."/>
            <person name="Dannebaum R.O."/>
            <person name="Kuo R.C."/>
            <person name="Labutti K."/>
            <person name="Haridas S."/>
            <person name="Kuo A."/>
            <person name="Salamov A."/>
            <person name="Ahrendt S.R."/>
            <person name="Lipzen A."/>
            <person name="Sullivan W."/>
            <person name="Andreopoulos W.B."/>
            <person name="Clum A."/>
            <person name="Lindquist E."/>
            <person name="Daum C."/>
            <person name="Ramamoorthy G.K."/>
            <person name="Gryganskyi A."/>
            <person name="Culley D."/>
            <person name="Magnuson J.K."/>
            <person name="James T.Y."/>
            <person name="O'Malley M.A."/>
            <person name="Stajich J.E."/>
            <person name="Spatafora J.W."/>
            <person name="Visel A."/>
            <person name="Grigoriev I.V."/>
        </authorList>
    </citation>
    <scope>NUCLEOTIDE SEQUENCE [LARGE SCALE GENOMIC DNA]</scope>
    <source>
        <strain evidence="2 3">12-1054</strain>
    </source>
</reference>
<evidence type="ECO:0000256" key="1">
    <source>
        <dbReference type="SAM" id="SignalP"/>
    </source>
</evidence>
<dbReference type="AlphaFoldDB" id="A0A1Y2FWF8"/>
<comment type="caution">
    <text evidence="2">The sequence shown here is derived from an EMBL/GenBank/DDBJ whole genome shotgun (WGS) entry which is preliminary data.</text>
</comment>
<evidence type="ECO:0008006" key="4">
    <source>
        <dbReference type="Google" id="ProtNLM"/>
    </source>
</evidence>
<evidence type="ECO:0000313" key="3">
    <source>
        <dbReference type="Proteomes" id="UP000193685"/>
    </source>
</evidence>
<protein>
    <recommendedName>
        <fullName evidence="4">Extracellular membrane protein CFEM domain-containing protein</fullName>
    </recommendedName>
</protein>
<dbReference type="RefSeq" id="XP_040728372.1">
    <property type="nucleotide sequence ID" value="XM_040866105.1"/>
</dbReference>
<name>A0A1Y2FWF8_PROLT</name>
<keyword evidence="3" id="KW-1185">Reference proteome</keyword>
<feature type="signal peptide" evidence="1">
    <location>
        <begin position="1"/>
        <end position="18"/>
    </location>
</feature>
<evidence type="ECO:0000313" key="2">
    <source>
        <dbReference type="EMBL" id="ORY87877.1"/>
    </source>
</evidence>
<dbReference type="Proteomes" id="UP000193685">
    <property type="component" value="Unassembled WGS sequence"/>
</dbReference>
<accession>A0A1Y2FWF8</accession>
<proteinExistence type="predicted"/>
<gene>
    <name evidence="2" type="ORF">BCR37DRAFT_15126</name>
</gene>